<proteinExistence type="predicted"/>
<organism evidence="1 2">
    <name type="scientific">Candidatus Falkowbacteria bacterium CG23_combo_of_CG06-09_8_20_14_all_49_15</name>
    <dbReference type="NCBI Taxonomy" id="1974572"/>
    <lineage>
        <taxon>Bacteria</taxon>
        <taxon>Candidatus Falkowiibacteriota</taxon>
    </lineage>
</organism>
<evidence type="ECO:0000313" key="2">
    <source>
        <dbReference type="Proteomes" id="UP000230729"/>
    </source>
</evidence>
<name>A0A2G9ZKS8_9BACT</name>
<comment type="caution">
    <text evidence="1">The sequence shown here is derived from an EMBL/GenBank/DDBJ whole genome shotgun (WGS) entry which is preliminary data.</text>
</comment>
<protein>
    <recommendedName>
        <fullName evidence="3">GAF domain-containing protein</fullName>
    </recommendedName>
</protein>
<dbReference type="AlphaFoldDB" id="A0A2G9ZKS8"/>
<evidence type="ECO:0008006" key="3">
    <source>
        <dbReference type="Google" id="ProtNLM"/>
    </source>
</evidence>
<dbReference type="Proteomes" id="UP000230729">
    <property type="component" value="Unassembled WGS sequence"/>
</dbReference>
<dbReference type="EMBL" id="PCSD01000056">
    <property type="protein sequence ID" value="PIP33775.1"/>
    <property type="molecule type" value="Genomic_DNA"/>
</dbReference>
<reference evidence="1 2" key="1">
    <citation type="submission" date="2017-09" db="EMBL/GenBank/DDBJ databases">
        <title>Depth-based differentiation of microbial function through sediment-hosted aquifers and enrichment of novel symbionts in the deep terrestrial subsurface.</title>
        <authorList>
            <person name="Probst A.J."/>
            <person name="Ladd B."/>
            <person name="Jarett J.K."/>
            <person name="Geller-Mcgrath D.E."/>
            <person name="Sieber C.M."/>
            <person name="Emerson J.B."/>
            <person name="Anantharaman K."/>
            <person name="Thomas B.C."/>
            <person name="Malmstrom R."/>
            <person name="Stieglmeier M."/>
            <person name="Klingl A."/>
            <person name="Woyke T."/>
            <person name="Ryan C.M."/>
            <person name="Banfield J.F."/>
        </authorList>
    </citation>
    <scope>NUCLEOTIDE SEQUENCE [LARGE SCALE GENOMIC DNA]</scope>
    <source>
        <strain evidence="1">CG23_combo_of_CG06-09_8_20_14_all_49_15</strain>
    </source>
</reference>
<evidence type="ECO:0000313" key="1">
    <source>
        <dbReference type="EMBL" id="PIP33775.1"/>
    </source>
</evidence>
<accession>A0A2G9ZKS8</accession>
<gene>
    <name evidence="1" type="ORF">COX22_02540</name>
</gene>
<sequence>MLKRIITLDEETVRNILDFASRSADPAMGMVAVIVIASLFSEERCWTLRPAGPHYFERIHAIRAADKALENESDDYAAGATINLPNGQIIGTVGVCSRARHQDYDHEFARLIKKYAEELIAAF</sequence>